<evidence type="ECO:0000259" key="2">
    <source>
        <dbReference type="PROSITE" id="PS51740"/>
    </source>
</evidence>
<protein>
    <submittedName>
        <fullName evidence="3">AbrB/MazE/SpoVT family DNA-binding domain-containing protein</fullName>
    </submittedName>
</protein>
<dbReference type="SUPFAM" id="SSF89447">
    <property type="entry name" value="AbrB/MazE/MraZ-like"/>
    <property type="match status" value="1"/>
</dbReference>
<dbReference type="InterPro" id="IPR039052">
    <property type="entry name" value="Antitox_PemI-like"/>
</dbReference>
<evidence type="ECO:0000256" key="1">
    <source>
        <dbReference type="PROSITE-ProRule" id="PRU01076"/>
    </source>
</evidence>
<accession>A0ABY7RIZ0</accession>
<dbReference type="Pfam" id="PF04014">
    <property type="entry name" value="MazE_antitoxin"/>
    <property type="match status" value="1"/>
</dbReference>
<evidence type="ECO:0000313" key="4">
    <source>
        <dbReference type="Proteomes" id="UP001221268"/>
    </source>
</evidence>
<dbReference type="PROSITE" id="PS51740">
    <property type="entry name" value="SPOVT_ABRB"/>
    <property type="match status" value="1"/>
</dbReference>
<dbReference type="SMART" id="SM00966">
    <property type="entry name" value="SpoVT_AbrB"/>
    <property type="match status" value="1"/>
</dbReference>
<evidence type="ECO:0000313" key="3">
    <source>
        <dbReference type="EMBL" id="WCL71257.1"/>
    </source>
</evidence>
<feature type="domain" description="SpoVT-AbrB" evidence="2">
    <location>
        <begin position="1"/>
        <end position="46"/>
    </location>
</feature>
<keyword evidence="1 3" id="KW-0238">DNA-binding</keyword>
<dbReference type="GO" id="GO:0003677">
    <property type="term" value="F:DNA binding"/>
    <property type="evidence" value="ECO:0007669"/>
    <property type="project" value="UniProtKB-KW"/>
</dbReference>
<dbReference type="PANTHER" id="PTHR40516:SF1">
    <property type="entry name" value="ANTITOXIN CHPS-RELATED"/>
    <property type="match status" value="1"/>
</dbReference>
<dbReference type="PANTHER" id="PTHR40516">
    <property type="entry name" value="ANTITOXIN CHPS-RELATED"/>
    <property type="match status" value="1"/>
</dbReference>
<dbReference type="InterPro" id="IPR037914">
    <property type="entry name" value="SpoVT-AbrB_sf"/>
</dbReference>
<dbReference type="RefSeq" id="WP_237090729.1">
    <property type="nucleotide sequence ID" value="NZ_CP116766.1"/>
</dbReference>
<dbReference type="Proteomes" id="UP001221268">
    <property type="component" value="Chromosome"/>
</dbReference>
<organism evidence="3 4">
    <name type="scientific">Neisseria lisongii</name>
    <dbReference type="NCBI Taxonomy" id="2912188"/>
    <lineage>
        <taxon>Bacteria</taxon>
        <taxon>Pseudomonadati</taxon>
        <taxon>Pseudomonadota</taxon>
        <taxon>Betaproteobacteria</taxon>
        <taxon>Neisseriales</taxon>
        <taxon>Neisseriaceae</taxon>
        <taxon>Neisseria</taxon>
    </lineage>
</organism>
<name>A0ABY7RIZ0_9NEIS</name>
<reference evidence="3 4" key="1">
    <citation type="submission" date="2023-01" db="EMBL/GenBank/DDBJ databases">
        <authorList>
            <person name="Yang C."/>
        </authorList>
    </citation>
    <scope>NUCLEOTIDE SEQUENCE [LARGE SCALE GENOMIC DNA]</scope>
    <source>
        <strain evidence="3 4">ZJ106</strain>
    </source>
</reference>
<dbReference type="Gene3D" id="2.10.260.10">
    <property type="match status" value="1"/>
</dbReference>
<gene>
    <name evidence="3" type="ORF">PJU73_07930</name>
</gene>
<dbReference type="InterPro" id="IPR007159">
    <property type="entry name" value="SpoVT-AbrB_dom"/>
</dbReference>
<keyword evidence="4" id="KW-1185">Reference proteome</keyword>
<dbReference type="EMBL" id="CP116766">
    <property type="protein sequence ID" value="WCL71257.1"/>
    <property type="molecule type" value="Genomic_DNA"/>
</dbReference>
<proteinExistence type="predicted"/>
<sequence length="80" mass="8894">MKLQKWGNSAAVRFPKEIISQLGLKIGDELETQAQGDTIVIRAAKRRRYTLAQLLAETPETAPRVAGWEEMAEVGKEVAE</sequence>